<dbReference type="GO" id="GO:0008324">
    <property type="term" value="F:monoatomic cation transmembrane transporter activity"/>
    <property type="evidence" value="ECO:0007669"/>
    <property type="project" value="InterPro"/>
</dbReference>
<evidence type="ECO:0000256" key="7">
    <source>
        <dbReference type="SAM" id="Phobius"/>
    </source>
</evidence>
<evidence type="ECO:0000256" key="5">
    <source>
        <dbReference type="ARBA" id="ARBA00022989"/>
    </source>
</evidence>
<comment type="subcellular location">
    <subcellularLocation>
        <location evidence="1">Cell membrane</location>
        <topology evidence="1">Multi-pass membrane protein</topology>
    </subcellularLocation>
</comment>
<dbReference type="GO" id="GO:0005886">
    <property type="term" value="C:plasma membrane"/>
    <property type="evidence" value="ECO:0007669"/>
    <property type="project" value="UniProtKB-SubCell"/>
</dbReference>
<dbReference type="PANTHER" id="PTHR34584">
    <property type="entry name" value="NA(+)/H(+) ANTIPORTER SUBUNIT E1"/>
    <property type="match status" value="1"/>
</dbReference>
<dbReference type="Pfam" id="PF01899">
    <property type="entry name" value="MNHE"/>
    <property type="match status" value="1"/>
</dbReference>
<organism evidence="8 9">
    <name type="scientific">Geodermatophilus obscurus</name>
    <dbReference type="NCBI Taxonomy" id="1861"/>
    <lineage>
        <taxon>Bacteria</taxon>
        <taxon>Bacillati</taxon>
        <taxon>Actinomycetota</taxon>
        <taxon>Actinomycetes</taxon>
        <taxon>Geodermatophilales</taxon>
        <taxon>Geodermatophilaceae</taxon>
        <taxon>Geodermatophilus</taxon>
    </lineage>
</organism>
<evidence type="ECO:0000256" key="3">
    <source>
        <dbReference type="ARBA" id="ARBA00022475"/>
    </source>
</evidence>
<name>A0A1I5EJ43_9ACTN</name>
<dbReference type="EMBL" id="FOWE01000003">
    <property type="protein sequence ID" value="SFO11410.1"/>
    <property type="molecule type" value="Genomic_DNA"/>
</dbReference>
<evidence type="ECO:0000313" key="8">
    <source>
        <dbReference type="EMBL" id="SFO11410.1"/>
    </source>
</evidence>
<comment type="similarity">
    <text evidence="2">Belongs to the CPA3 antiporters (TC 2.A.63) subunit E family.</text>
</comment>
<evidence type="ECO:0000313" key="9">
    <source>
        <dbReference type="Proteomes" id="UP000183642"/>
    </source>
</evidence>
<feature type="transmembrane region" description="Helical" evidence="7">
    <location>
        <begin position="64"/>
        <end position="86"/>
    </location>
</feature>
<dbReference type="NCBIfam" id="NF006521">
    <property type="entry name" value="PRK08965.1-5"/>
    <property type="match status" value="1"/>
</dbReference>
<gene>
    <name evidence="8" type="ORF">SAMN05660359_01488</name>
</gene>
<sequence>MTVEPAATRLRHQVPLMLWLVVVWMLLWGTWSWANLLSGLVVAFVLLVLLPLPHVVGGTRVRPLPLLVFLGHFLADLVVSGAEVAWEALRPGGLRNTAIVQVQLRVDSDLLLTMVAEATSLVPGSLVLDLDREGRVMTLHVLPARDLADVERKRSHVLVVEQRLVRAFGSAEDLAALERVTRVEAP</sequence>
<feature type="transmembrane region" description="Helical" evidence="7">
    <location>
        <begin position="12"/>
        <end position="31"/>
    </location>
</feature>
<dbReference type="AlphaFoldDB" id="A0A1I5EJ43"/>
<dbReference type="Proteomes" id="UP000183642">
    <property type="component" value="Unassembled WGS sequence"/>
</dbReference>
<feature type="transmembrane region" description="Helical" evidence="7">
    <location>
        <begin position="37"/>
        <end position="57"/>
    </location>
</feature>
<dbReference type="InterPro" id="IPR002758">
    <property type="entry name" value="Cation_antiport_E"/>
</dbReference>
<keyword evidence="4 7" id="KW-0812">Transmembrane</keyword>
<accession>A0A1I5EJ43</accession>
<keyword evidence="6 7" id="KW-0472">Membrane</keyword>
<evidence type="ECO:0000256" key="6">
    <source>
        <dbReference type="ARBA" id="ARBA00023136"/>
    </source>
</evidence>
<keyword evidence="3" id="KW-1003">Cell membrane</keyword>
<protein>
    <submittedName>
        <fullName evidence="8">Multicomponent Na+:H+ antiporter subunit E</fullName>
    </submittedName>
</protein>
<dbReference type="OrthoDB" id="3556991at2"/>
<dbReference type="RefSeq" id="WP_075012865.1">
    <property type="nucleotide sequence ID" value="NZ_FOWE01000003.1"/>
</dbReference>
<dbReference type="PANTHER" id="PTHR34584:SF1">
    <property type="entry name" value="NA(+)_H(+) ANTIPORTER SUBUNIT E1"/>
    <property type="match status" value="1"/>
</dbReference>
<evidence type="ECO:0000256" key="1">
    <source>
        <dbReference type="ARBA" id="ARBA00004651"/>
    </source>
</evidence>
<proteinExistence type="inferred from homology"/>
<reference evidence="9" key="1">
    <citation type="submission" date="2016-10" db="EMBL/GenBank/DDBJ databases">
        <authorList>
            <person name="Varghese N."/>
            <person name="Submissions S."/>
        </authorList>
    </citation>
    <scope>NUCLEOTIDE SEQUENCE [LARGE SCALE GENOMIC DNA]</scope>
    <source>
        <strain evidence="9">DSM 43161</strain>
    </source>
</reference>
<evidence type="ECO:0000256" key="2">
    <source>
        <dbReference type="ARBA" id="ARBA00006228"/>
    </source>
</evidence>
<keyword evidence="5 7" id="KW-1133">Transmembrane helix</keyword>
<evidence type="ECO:0000256" key="4">
    <source>
        <dbReference type="ARBA" id="ARBA00022692"/>
    </source>
</evidence>
<keyword evidence="9" id="KW-1185">Reference proteome</keyword>